<feature type="domain" description="Septum formation inhibitor MinC C-terminal" evidence="7">
    <location>
        <begin position="139"/>
        <end position="239"/>
    </location>
</feature>
<dbReference type="GO" id="GO:0000902">
    <property type="term" value="P:cell morphogenesis"/>
    <property type="evidence" value="ECO:0007669"/>
    <property type="project" value="InterPro"/>
</dbReference>
<protein>
    <recommendedName>
        <fullName evidence="6">Probable septum site-determining protein MinC</fullName>
    </recommendedName>
</protein>
<evidence type="ECO:0000256" key="3">
    <source>
        <dbReference type="ARBA" id="ARBA00023210"/>
    </source>
</evidence>
<reference evidence="9" key="1">
    <citation type="submission" date="2024-05" db="EMBL/GenBank/DDBJ databases">
        <authorList>
            <person name="Kim S."/>
            <person name="Heo J."/>
            <person name="Choi H."/>
            <person name="Choi Y."/>
            <person name="Kwon S.-W."/>
            <person name="Kim Y."/>
        </authorList>
    </citation>
    <scope>NUCLEOTIDE SEQUENCE</scope>
    <source>
        <strain evidence="9">KACC 23698</strain>
    </source>
</reference>
<evidence type="ECO:0000259" key="8">
    <source>
        <dbReference type="Pfam" id="PF05209"/>
    </source>
</evidence>
<comment type="function">
    <text evidence="5 6">Cell division inhibitor that blocks the formation of polar Z ring septums. Rapidly oscillates between the poles of the cell to destabilize FtsZ filaments that have formed before they mature into polar Z rings. Prevents FtsZ polymerization.</text>
</comment>
<dbReference type="InterPro" id="IPR036145">
    <property type="entry name" value="MinC_C_sf"/>
</dbReference>
<dbReference type="InterPro" id="IPR007874">
    <property type="entry name" value="MinC_N"/>
</dbReference>
<dbReference type="NCBIfam" id="TIGR01222">
    <property type="entry name" value="minC"/>
    <property type="match status" value="1"/>
</dbReference>
<dbReference type="GO" id="GO:1901891">
    <property type="term" value="P:regulation of cell septum assembly"/>
    <property type="evidence" value="ECO:0007669"/>
    <property type="project" value="InterPro"/>
</dbReference>
<dbReference type="Gene3D" id="3.30.70.260">
    <property type="match status" value="1"/>
</dbReference>
<dbReference type="AlphaFoldDB" id="A0AAU7JBJ6"/>
<gene>
    <name evidence="6 9" type="primary">minC</name>
    <name evidence="9" type="ORF">ABEG18_18725</name>
</gene>
<dbReference type="EMBL" id="CP157484">
    <property type="protein sequence ID" value="XBO37741.1"/>
    <property type="molecule type" value="Genomic_DNA"/>
</dbReference>
<keyword evidence="4 6" id="KW-0131">Cell cycle</keyword>
<proteinExistence type="inferred from homology"/>
<keyword evidence="2 6" id="KW-0132">Cell division</keyword>
<keyword evidence="3 6" id="KW-0717">Septation</keyword>
<evidence type="ECO:0000256" key="4">
    <source>
        <dbReference type="ARBA" id="ARBA00023306"/>
    </source>
</evidence>
<dbReference type="SUPFAM" id="SSF63848">
    <property type="entry name" value="Cell-division inhibitor MinC, C-terminal domain"/>
    <property type="match status" value="1"/>
</dbReference>
<name>A0AAU7JBJ6_9HYPH</name>
<comment type="subunit">
    <text evidence="6">Interacts with MinD and FtsZ.</text>
</comment>
<sequence length="243" mass="25314">MRKGILTVTIATPPRQSIRFRGRSFLALVLAPEAPVADWLVEFDAWALQSPGFFVGRPVVLDVSGLSLDAEALRKLVDDLAERNVRMMGIEGAEPGLAADGLPPCLTGGKTTGVAEVLDAQARAPDAAPPAVKAQDALVIDGAVRSGQVIIHPQGDVIVTGSVGSGAEIVAGGSIHVYGTLRGRAIAGTTGAAKARIFCRKMEAELVALDGLYKVADAIRPELRGRAVQAWLDGDAIMMAAMD</sequence>
<accession>A0AAU7JBJ6</accession>
<comment type="similarity">
    <text evidence="1 6">Belongs to the MinC family.</text>
</comment>
<dbReference type="Pfam" id="PF03775">
    <property type="entry name" value="MinC_C"/>
    <property type="match status" value="1"/>
</dbReference>
<dbReference type="HAMAP" id="MF_00267">
    <property type="entry name" value="MinC"/>
    <property type="match status" value="1"/>
</dbReference>
<dbReference type="InterPro" id="IPR016098">
    <property type="entry name" value="CAP/MinC_C"/>
</dbReference>
<dbReference type="GO" id="GO:0000917">
    <property type="term" value="P:division septum assembly"/>
    <property type="evidence" value="ECO:0007669"/>
    <property type="project" value="UniProtKB-KW"/>
</dbReference>
<dbReference type="PANTHER" id="PTHR34108">
    <property type="entry name" value="SEPTUM SITE-DETERMINING PROTEIN MINC"/>
    <property type="match status" value="1"/>
</dbReference>
<dbReference type="InterPro" id="IPR005526">
    <property type="entry name" value="Septum_form_inhib_MinC_C"/>
</dbReference>
<organism evidence="9">
    <name type="scientific">Alsobacter sp. KACC 23698</name>
    <dbReference type="NCBI Taxonomy" id="3149229"/>
    <lineage>
        <taxon>Bacteria</taxon>
        <taxon>Pseudomonadati</taxon>
        <taxon>Pseudomonadota</taxon>
        <taxon>Alphaproteobacteria</taxon>
        <taxon>Hyphomicrobiales</taxon>
        <taxon>Alsobacteraceae</taxon>
        <taxon>Alsobacter</taxon>
    </lineage>
</organism>
<feature type="domain" description="Septum formation inhibitor MinC N-terminal" evidence="8">
    <location>
        <begin position="19"/>
        <end position="85"/>
    </location>
</feature>
<evidence type="ECO:0000256" key="5">
    <source>
        <dbReference type="ARBA" id="ARBA00025606"/>
    </source>
</evidence>
<dbReference type="PANTHER" id="PTHR34108:SF1">
    <property type="entry name" value="SEPTUM SITE-DETERMINING PROTEIN MINC"/>
    <property type="match status" value="1"/>
</dbReference>
<evidence type="ECO:0000256" key="1">
    <source>
        <dbReference type="ARBA" id="ARBA00006291"/>
    </source>
</evidence>
<dbReference type="Gene3D" id="2.160.20.70">
    <property type="match status" value="1"/>
</dbReference>
<dbReference type="GO" id="GO:0051302">
    <property type="term" value="P:regulation of cell division"/>
    <property type="evidence" value="ECO:0007669"/>
    <property type="project" value="InterPro"/>
</dbReference>
<dbReference type="Pfam" id="PF05209">
    <property type="entry name" value="MinC_N"/>
    <property type="match status" value="1"/>
</dbReference>
<evidence type="ECO:0000256" key="6">
    <source>
        <dbReference type="HAMAP-Rule" id="MF_00267"/>
    </source>
</evidence>
<evidence type="ECO:0000259" key="7">
    <source>
        <dbReference type="Pfam" id="PF03775"/>
    </source>
</evidence>
<dbReference type="RefSeq" id="WP_406854568.1">
    <property type="nucleotide sequence ID" value="NZ_CP157484.1"/>
</dbReference>
<evidence type="ECO:0000313" key="9">
    <source>
        <dbReference type="EMBL" id="XBO37741.1"/>
    </source>
</evidence>
<evidence type="ECO:0000256" key="2">
    <source>
        <dbReference type="ARBA" id="ARBA00022618"/>
    </source>
</evidence>
<dbReference type="InterPro" id="IPR013033">
    <property type="entry name" value="MinC"/>
</dbReference>